<feature type="active site" evidence="5 6">
    <location>
        <position position="297"/>
    </location>
</feature>
<comment type="subcellular location">
    <subcellularLocation>
        <location evidence="5">Cytoplasm</location>
    </subcellularLocation>
</comment>
<comment type="catalytic activity">
    <reaction evidence="4 5">
        <text>[protein]-L-glutamate 5-O-methyl ester + H2O = L-glutamyl-[protein] + methanol + H(+)</text>
        <dbReference type="Rhea" id="RHEA:23236"/>
        <dbReference type="Rhea" id="RHEA-COMP:10208"/>
        <dbReference type="Rhea" id="RHEA-COMP:10311"/>
        <dbReference type="ChEBI" id="CHEBI:15377"/>
        <dbReference type="ChEBI" id="CHEBI:15378"/>
        <dbReference type="ChEBI" id="CHEBI:17790"/>
        <dbReference type="ChEBI" id="CHEBI:29973"/>
        <dbReference type="ChEBI" id="CHEBI:82795"/>
        <dbReference type="EC" id="3.1.1.61"/>
    </reaction>
</comment>
<comment type="PTM">
    <text evidence="5">Phosphorylated by CheA. Phosphorylation of the N-terminal regulatory domain activates the methylesterase activity.</text>
</comment>
<comment type="catalytic activity">
    <reaction evidence="5">
        <text>L-glutaminyl-[protein] + H2O = L-glutamyl-[protein] + NH4(+)</text>
        <dbReference type="Rhea" id="RHEA:16441"/>
        <dbReference type="Rhea" id="RHEA-COMP:10207"/>
        <dbReference type="Rhea" id="RHEA-COMP:10208"/>
        <dbReference type="ChEBI" id="CHEBI:15377"/>
        <dbReference type="ChEBI" id="CHEBI:28938"/>
        <dbReference type="ChEBI" id="CHEBI:29973"/>
        <dbReference type="ChEBI" id="CHEBI:30011"/>
        <dbReference type="EC" id="3.5.1.44"/>
    </reaction>
</comment>
<sequence>MNSSPEQRKVRVLVVDDSAFVRRALIRMLDNHPLIQVIDVASDGEMAVNLVKKLHPDVVTLDVRMPVLDGLSALKRIMTEVPTPVIMLSSLTEKGGENTLKALELGAVDFIDKSAAGGPMEITGIASELVAKILVAARVEMRKLQTSPQETRTEHASRPRIASSGTELVLIGTSTGGPPALQQVLTALPAGFPCPILIVQHMPVGFTASLAERLDRMCALTVKEAEDGETLLAGTAYIAPAGHHLKVSREGGVLRAKLDLEPATALHRPSVDTLLETAATACGGKCLAVVLTGMGKDGAVGAAALDRAGGRVVVESEESAIVFGMPKAVLETVKTAASVPLHKVAKTLLEMV</sequence>
<accession>A0ABS5SF98</accession>
<reference evidence="10 11" key="1">
    <citation type="submission" date="2021-05" db="EMBL/GenBank/DDBJ databases">
        <title>The draft genome of Geobacter luticola JCM 17780.</title>
        <authorList>
            <person name="Xu Z."/>
            <person name="Masuda Y."/>
            <person name="Itoh H."/>
            <person name="Senoo K."/>
        </authorList>
    </citation>
    <scope>NUCLEOTIDE SEQUENCE [LARGE SCALE GENOMIC DNA]</scope>
    <source>
        <strain evidence="10 11">JCM 17780</strain>
    </source>
</reference>
<dbReference type="Pfam" id="PF01339">
    <property type="entry name" value="CheB_methylest"/>
    <property type="match status" value="1"/>
</dbReference>
<dbReference type="CDD" id="cd17541">
    <property type="entry name" value="REC_CheB-like"/>
    <property type="match status" value="1"/>
</dbReference>
<name>A0ABS5SF98_9BACT</name>
<evidence type="ECO:0000256" key="4">
    <source>
        <dbReference type="ARBA" id="ARBA00048267"/>
    </source>
</evidence>
<dbReference type="Proteomes" id="UP000756860">
    <property type="component" value="Unassembled WGS sequence"/>
</dbReference>
<evidence type="ECO:0000256" key="2">
    <source>
        <dbReference type="ARBA" id="ARBA00022500"/>
    </source>
</evidence>
<protein>
    <recommendedName>
        <fullName evidence="5">Protein-glutamate methylesterase/protein-glutamine glutaminase</fullName>
        <ecNumber evidence="5">3.1.1.61</ecNumber>
        <ecNumber evidence="5">3.5.1.44</ecNumber>
    </recommendedName>
</protein>
<comment type="caution">
    <text evidence="10">The sequence shown here is derived from an EMBL/GenBank/DDBJ whole genome shotgun (WGS) entry which is preliminary data.</text>
</comment>
<keyword evidence="11" id="KW-1185">Reference proteome</keyword>
<dbReference type="InterPro" id="IPR000673">
    <property type="entry name" value="Sig_transdc_resp-reg_Me-estase"/>
</dbReference>
<organism evidence="10 11">
    <name type="scientific">Geomobilimonas luticola</name>
    <dbReference type="NCBI Taxonomy" id="1114878"/>
    <lineage>
        <taxon>Bacteria</taxon>
        <taxon>Pseudomonadati</taxon>
        <taxon>Thermodesulfobacteriota</taxon>
        <taxon>Desulfuromonadia</taxon>
        <taxon>Geobacterales</taxon>
        <taxon>Geobacteraceae</taxon>
        <taxon>Geomobilimonas</taxon>
    </lineage>
</organism>
<dbReference type="CDD" id="cd16432">
    <property type="entry name" value="CheB_Rec"/>
    <property type="match status" value="1"/>
</dbReference>
<dbReference type="EMBL" id="JAHCVK010000002">
    <property type="protein sequence ID" value="MBT0653189.1"/>
    <property type="molecule type" value="Genomic_DNA"/>
</dbReference>
<dbReference type="HAMAP" id="MF_00099">
    <property type="entry name" value="CheB_chemtxs"/>
    <property type="match status" value="1"/>
</dbReference>
<evidence type="ECO:0000259" key="9">
    <source>
        <dbReference type="PROSITE" id="PS50122"/>
    </source>
</evidence>
<comment type="similarity">
    <text evidence="5">Belongs to the CheB family.</text>
</comment>
<comment type="function">
    <text evidence="5">Involved in chemotaxis. Part of a chemotaxis signal transduction system that modulates chemotaxis in response to various stimuli. Catalyzes the demethylation of specific methylglutamate residues introduced into the chemoreceptors (methyl-accepting chemotaxis proteins or MCP) by CheR. Also mediates the irreversible deamidation of specific glutamine residues to glutamic acid.</text>
</comment>
<dbReference type="Gene3D" id="3.40.50.180">
    <property type="entry name" value="Methylesterase CheB, C-terminal domain"/>
    <property type="match status" value="1"/>
</dbReference>
<dbReference type="InterPro" id="IPR008248">
    <property type="entry name" value="CheB-like"/>
</dbReference>
<feature type="modified residue" description="4-aspartylphosphate" evidence="5 7">
    <location>
        <position position="62"/>
    </location>
</feature>
<dbReference type="InterPro" id="IPR011006">
    <property type="entry name" value="CheY-like_superfamily"/>
</dbReference>
<dbReference type="EC" id="3.5.1.44" evidence="5"/>
<feature type="domain" description="CheB-type methylesterase" evidence="9">
    <location>
        <begin position="162"/>
        <end position="352"/>
    </location>
</feature>
<evidence type="ECO:0000259" key="8">
    <source>
        <dbReference type="PROSITE" id="PS50110"/>
    </source>
</evidence>
<evidence type="ECO:0000313" key="10">
    <source>
        <dbReference type="EMBL" id="MBT0653189.1"/>
    </source>
</evidence>
<dbReference type="PANTHER" id="PTHR42872">
    <property type="entry name" value="PROTEIN-GLUTAMATE METHYLESTERASE/PROTEIN-GLUTAMINE GLUTAMINASE"/>
    <property type="match status" value="1"/>
</dbReference>
<dbReference type="Gene3D" id="3.40.50.2300">
    <property type="match status" value="1"/>
</dbReference>
<evidence type="ECO:0000256" key="3">
    <source>
        <dbReference type="ARBA" id="ARBA00022801"/>
    </source>
</evidence>
<dbReference type="SUPFAM" id="SSF52738">
    <property type="entry name" value="Methylesterase CheB, C-terminal domain"/>
    <property type="match status" value="1"/>
</dbReference>
<dbReference type="InterPro" id="IPR001789">
    <property type="entry name" value="Sig_transdc_resp-reg_receiver"/>
</dbReference>
<feature type="active site" evidence="5 6">
    <location>
        <position position="174"/>
    </location>
</feature>
<evidence type="ECO:0000256" key="1">
    <source>
        <dbReference type="ARBA" id="ARBA00022490"/>
    </source>
</evidence>
<evidence type="ECO:0000256" key="6">
    <source>
        <dbReference type="PROSITE-ProRule" id="PRU00050"/>
    </source>
</evidence>
<evidence type="ECO:0000256" key="5">
    <source>
        <dbReference type="HAMAP-Rule" id="MF_00099"/>
    </source>
</evidence>
<feature type="active site" evidence="5 6">
    <location>
        <position position="201"/>
    </location>
</feature>
<keyword evidence="3 5" id="KW-0378">Hydrolase</keyword>
<evidence type="ECO:0000256" key="7">
    <source>
        <dbReference type="PROSITE-ProRule" id="PRU00169"/>
    </source>
</evidence>
<dbReference type="NCBIfam" id="NF001965">
    <property type="entry name" value="PRK00742.1"/>
    <property type="match status" value="1"/>
</dbReference>
<dbReference type="PROSITE" id="PS50110">
    <property type="entry name" value="RESPONSE_REGULATORY"/>
    <property type="match status" value="1"/>
</dbReference>
<dbReference type="EC" id="3.1.1.61" evidence="5"/>
<dbReference type="SUPFAM" id="SSF52172">
    <property type="entry name" value="CheY-like"/>
    <property type="match status" value="1"/>
</dbReference>
<dbReference type="PIRSF" id="PIRSF000876">
    <property type="entry name" value="RR_chemtxs_CheB"/>
    <property type="match status" value="1"/>
</dbReference>
<dbReference type="PROSITE" id="PS50122">
    <property type="entry name" value="CHEB"/>
    <property type="match status" value="1"/>
</dbReference>
<dbReference type="RefSeq" id="WP_214175165.1">
    <property type="nucleotide sequence ID" value="NZ_JAHCVK010000002.1"/>
</dbReference>
<dbReference type="Pfam" id="PF00072">
    <property type="entry name" value="Response_reg"/>
    <property type="match status" value="1"/>
</dbReference>
<keyword evidence="2 5" id="KW-0145">Chemotaxis</keyword>
<dbReference type="SMART" id="SM00448">
    <property type="entry name" value="REC"/>
    <property type="match status" value="1"/>
</dbReference>
<gene>
    <name evidence="5" type="primary">cheB</name>
    <name evidence="10" type="ORF">KI810_08990</name>
</gene>
<evidence type="ECO:0000313" key="11">
    <source>
        <dbReference type="Proteomes" id="UP000756860"/>
    </source>
</evidence>
<dbReference type="InterPro" id="IPR035909">
    <property type="entry name" value="CheB_C"/>
</dbReference>
<dbReference type="PANTHER" id="PTHR42872:SF6">
    <property type="entry name" value="PROTEIN-GLUTAMATE METHYLESTERASE_PROTEIN-GLUTAMINE GLUTAMINASE"/>
    <property type="match status" value="1"/>
</dbReference>
<keyword evidence="1 5" id="KW-0963">Cytoplasm</keyword>
<proteinExistence type="inferred from homology"/>
<comment type="domain">
    <text evidence="5">Contains a C-terminal catalytic domain, and an N-terminal region which modulates catalytic activity.</text>
</comment>
<feature type="domain" description="Response regulatory" evidence="8">
    <location>
        <begin position="11"/>
        <end position="128"/>
    </location>
</feature>
<keyword evidence="5 7" id="KW-0597">Phosphoprotein</keyword>